<gene>
    <name evidence="1" type="ORF">M998_1543</name>
</gene>
<accession>A0A1B7JXP7</accession>
<evidence type="ECO:0008006" key="3">
    <source>
        <dbReference type="Google" id="ProtNLM"/>
    </source>
</evidence>
<name>A0A1B7JXP7_9GAMM</name>
<dbReference type="EMBL" id="LXEW01000022">
    <property type="protein sequence ID" value="OAT52681.1"/>
    <property type="molecule type" value="Genomic_DNA"/>
</dbReference>
<dbReference type="RefSeq" id="WP_068908284.1">
    <property type="nucleotide sequence ID" value="NZ_LXEW01000022.1"/>
</dbReference>
<dbReference type="AlphaFoldDB" id="A0A1B7JXP7"/>
<organism evidence="1 2">
    <name type="scientific">Providencia heimbachae ATCC 35613</name>
    <dbReference type="NCBI Taxonomy" id="1354272"/>
    <lineage>
        <taxon>Bacteria</taxon>
        <taxon>Pseudomonadati</taxon>
        <taxon>Pseudomonadota</taxon>
        <taxon>Gammaproteobacteria</taxon>
        <taxon>Enterobacterales</taxon>
        <taxon>Morganellaceae</taxon>
        <taxon>Providencia</taxon>
    </lineage>
</organism>
<dbReference type="Proteomes" id="UP000078224">
    <property type="component" value="Unassembled WGS sequence"/>
</dbReference>
<reference evidence="1 2" key="1">
    <citation type="submission" date="2016-04" db="EMBL/GenBank/DDBJ databases">
        <title>ATOL: Assembling a taxonomically balanced genome-scale reconstruction of the evolutionary history of the Enterobacteriaceae.</title>
        <authorList>
            <person name="Plunkett G.III."/>
            <person name="Neeno-Eckwall E.C."/>
            <person name="Glasner J.D."/>
            <person name="Perna N.T."/>
        </authorList>
    </citation>
    <scope>NUCLEOTIDE SEQUENCE [LARGE SCALE GENOMIC DNA]</scope>
    <source>
        <strain evidence="1 2">ATCC 35613</strain>
    </source>
</reference>
<sequence length="191" mass="22747">MKKLPARYEELLSYYQRWLNGYTKLSICQGMCHSLIQNSHYLIVSYIRFSSHEACQVAVIPARLYRLVYGNAYPDKLTEEEDLNLSFHIDERLLRYHPMLEGILLSECARLKQHSFANKLISLFQQFNDPEIRPKLVWLCWYDLLLGSPLDDWNHTLKLKSKEQLVEWVIDRQAENWGLTTIMDEYVLFSR</sequence>
<comment type="caution">
    <text evidence="1">The sequence shown here is derived from an EMBL/GenBank/DDBJ whole genome shotgun (WGS) entry which is preliminary data.</text>
</comment>
<protein>
    <recommendedName>
        <fullName evidence="3">Secretoglobin family protein</fullName>
    </recommendedName>
</protein>
<evidence type="ECO:0000313" key="1">
    <source>
        <dbReference type="EMBL" id="OAT52681.1"/>
    </source>
</evidence>
<keyword evidence="2" id="KW-1185">Reference proteome</keyword>
<proteinExistence type="predicted"/>
<evidence type="ECO:0000313" key="2">
    <source>
        <dbReference type="Proteomes" id="UP000078224"/>
    </source>
</evidence>
<dbReference type="PATRIC" id="fig|1354272.4.peg.1569"/>
<dbReference type="OrthoDB" id="6422160at2"/>